<gene>
    <name evidence="2" type="ORF">BSL78_04357</name>
</gene>
<feature type="compositionally biased region" description="Polar residues" evidence="1">
    <location>
        <begin position="1"/>
        <end position="25"/>
    </location>
</feature>
<protein>
    <submittedName>
        <fullName evidence="2">Uncharacterized protein</fullName>
    </submittedName>
</protein>
<feature type="compositionally biased region" description="Basic and acidic residues" evidence="1">
    <location>
        <begin position="32"/>
        <end position="52"/>
    </location>
</feature>
<dbReference type="EMBL" id="MRZV01000104">
    <property type="protein sequence ID" value="PIK58737.1"/>
    <property type="molecule type" value="Genomic_DNA"/>
</dbReference>
<reference evidence="2 3" key="1">
    <citation type="journal article" date="2017" name="PLoS Biol.">
        <title>The sea cucumber genome provides insights into morphological evolution and visceral regeneration.</title>
        <authorList>
            <person name="Zhang X."/>
            <person name="Sun L."/>
            <person name="Yuan J."/>
            <person name="Sun Y."/>
            <person name="Gao Y."/>
            <person name="Zhang L."/>
            <person name="Li S."/>
            <person name="Dai H."/>
            <person name="Hamel J.F."/>
            <person name="Liu C."/>
            <person name="Yu Y."/>
            <person name="Liu S."/>
            <person name="Lin W."/>
            <person name="Guo K."/>
            <person name="Jin S."/>
            <person name="Xu P."/>
            <person name="Storey K.B."/>
            <person name="Huan P."/>
            <person name="Zhang T."/>
            <person name="Zhou Y."/>
            <person name="Zhang J."/>
            <person name="Lin C."/>
            <person name="Li X."/>
            <person name="Xing L."/>
            <person name="Huo D."/>
            <person name="Sun M."/>
            <person name="Wang L."/>
            <person name="Mercier A."/>
            <person name="Li F."/>
            <person name="Yang H."/>
            <person name="Xiang J."/>
        </authorList>
    </citation>
    <scope>NUCLEOTIDE SEQUENCE [LARGE SCALE GENOMIC DNA]</scope>
    <source>
        <strain evidence="2">Shaxun</strain>
        <tissue evidence="2">Muscle</tissue>
    </source>
</reference>
<evidence type="ECO:0000256" key="1">
    <source>
        <dbReference type="SAM" id="MobiDB-lite"/>
    </source>
</evidence>
<organism evidence="2 3">
    <name type="scientific">Stichopus japonicus</name>
    <name type="common">Sea cucumber</name>
    <dbReference type="NCBI Taxonomy" id="307972"/>
    <lineage>
        <taxon>Eukaryota</taxon>
        <taxon>Metazoa</taxon>
        <taxon>Echinodermata</taxon>
        <taxon>Eleutherozoa</taxon>
        <taxon>Echinozoa</taxon>
        <taxon>Holothuroidea</taxon>
        <taxon>Aspidochirotacea</taxon>
        <taxon>Aspidochirotida</taxon>
        <taxon>Stichopodidae</taxon>
        <taxon>Apostichopus</taxon>
    </lineage>
</organism>
<comment type="caution">
    <text evidence="2">The sequence shown here is derived from an EMBL/GenBank/DDBJ whole genome shotgun (WGS) entry which is preliminary data.</text>
</comment>
<keyword evidence="3" id="KW-1185">Reference proteome</keyword>
<feature type="region of interest" description="Disordered" evidence="1">
    <location>
        <begin position="1"/>
        <end position="64"/>
    </location>
</feature>
<accession>A0A2G8LET8</accession>
<sequence length="64" mass="7191">MINQRKTQPSASESNKVYSNIQDTLHGSKVTDQGRKVASDETRQTKIEREPVNMDEATEQLASL</sequence>
<proteinExistence type="predicted"/>
<dbReference type="AlphaFoldDB" id="A0A2G8LET8"/>
<evidence type="ECO:0000313" key="3">
    <source>
        <dbReference type="Proteomes" id="UP000230750"/>
    </source>
</evidence>
<name>A0A2G8LET8_STIJA</name>
<evidence type="ECO:0000313" key="2">
    <source>
        <dbReference type="EMBL" id="PIK58737.1"/>
    </source>
</evidence>
<dbReference type="Proteomes" id="UP000230750">
    <property type="component" value="Unassembled WGS sequence"/>
</dbReference>